<reference evidence="3 4" key="1">
    <citation type="submission" date="2013-05" db="EMBL/GenBank/DDBJ databases">
        <title>Drechslerella stenobrocha genome reveals carnivorous origination and mechanical trapping mechanism of predatory fungi.</title>
        <authorList>
            <person name="Liu X."/>
            <person name="Zhang W."/>
            <person name="Liu K."/>
        </authorList>
    </citation>
    <scope>NUCLEOTIDE SEQUENCE [LARGE SCALE GENOMIC DNA]</scope>
    <source>
        <strain evidence="3 4">248</strain>
    </source>
</reference>
<evidence type="ECO:0000259" key="2">
    <source>
        <dbReference type="SMART" id="SM00256"/>
    </source>
</evidence>
<protein>
    <recommendedName>
        <fullName evidence="2">F-box domain-containing protein</fullName>
    </recommendedName>
</protein>
<feature type="region of interest" description="Disordered" evidence="1">
    <location>
        <begin position="1"/>
        <end position="22"/>
    </location>
</feature>
<feature type="region of interest" description="Disordered" evidence="1">
    <location>
        <begin position="186"/>
        <end position="229"/>
    </location>
</feature>
<organism evidence="3 4">
    <name type="scientific">Drechslerella stenobrocha 248</name>
    <dbReference type="NCBI Taxonomy" id="1043628"/>
    <lineage>
        <taxon>Eukaryota</taxon>
        <taxon>Fungi</taxon>
        <taxon>Dikarya</taxon>
        <taxon>Ascomycota</taxon>
        <taxon>Pezizomycotina</taxon>
        <taxon>Orbiliomycetes</taxon>
        <taxon>Orbiliales</taxon>
        <taxon>Orbiliaceae</taxon>
        <taxon>Drechslerella</taxon>
    </lineage>
</organism>
<keyword evidence="4" id="KW-1185">Reference proteome</keyword>
<accession>W7II09</accession>
<dbReference type="InterPro" id="IPR036047">
    <property type="entry name" value="F-box-like_dom_sf"/>
</dbReference>
<dbReference type="Proteomes" id="UP000024837">
    <property type="component" value="Unassembled WGS sequence"/>
</dbReference>
<proteinExistence type="predicted"/>
<evidence type="ECO:0000313" key="4">
    <source>
        <dbReference type="Proteomes" id="UP000024837"/>
    </source>
</evidence>
<dbReference type="SMART" id="SM00256">
    <property type="entry name" value="FBOX"/>
    <property type="match status" value="1"/>
</dbReference>
<evidence type="ECO:0000313" key="3">
    <source>
        <dbReference type="EMBL" id="EWC48940.1"/>
    </source>
</evidence>
<feature type="domain" description="F-box" evidence="2">
    <location>
        <begin position="37"/>
        <end position="77"/>
    </location>
</feature>
<dbReference type="AlphaFoldDB" id="W7II09"/>
<sequence length="381" mass="42002">MEAAPHVTAAEKSLAPQAQAQATAPAAAEPALQWHNLPLEVAYLILDEVDWPCHSVCRQVCRTWRTYLDQPAQTAKRYDTPNFIYRVIRKTRGDDGTFIVTTVERPDIKVEAHREVHRMLAEPGLGFMLYVDPRTNKVKCHPGYFFAAANPSSSSRGGHRGTRHVQQNETDFRKCFPGLSDGKLQTTRSRGGFYDPDVDTGYRDSLGGGGGGGGGGGSGGVGSRSHSQLGPWCTRMSELPFAQELALRPSPDRFEVRFTTDSCSEKGDFSPRIHNWLNEAVKPGAEPLTVGKLLLGVQRLVMEEIQRVIQMNGNIFVRLGGIVNLPEAMREGAASVSLEVTVWDRCSWGSELLSGLQGNVPEWMAGLYGQKPKRRRRLKTA</sequence>
<dbReference type="OrthoDB" id="5424317at2759"/>
<dbReference type="HOGENOM" id="CLU_725669_0_0_1"/>
<dbReference type="InterPro" id="IPR001810">
    <property type="entry name" value="F-box_dom"/>
</dbReference>
<feature type="compositionally biased region" description="Gly residues" evidence="1">
    <location>
        <begin position="206"/>
        <end position="222"/>
    </location>
</feature>
<gene>
    <name evidence="3" type="ORF">DRE_00245</name>
</gene>
<dbReference type="EMBL" id="KI966371">
    <property type="protein sequence ID" value="EWC48940.1"/>
    <property type="molecule type" value="Genomic_DNA"/>
</dbReference>
<name>W7II09_9PEZI</name>
<evidence type="ECO:0000256" key="1">
    <source>
        <dbReference type="SAM" id="MobiDB-lite"/>
    </source>
</evidence>
<dbReference type="SUPFAM" id="SSF81383">
    <property type="entry name" value="F-box domain"/>
    <property type="match status" value="1"/>
</dbReference>